<dbReference type="Proteomes" id="UP000250079">
    <property type="component" value="Chromosome"/>
</dbReference>
<accession>A0A2Z2P6P0</accession>
<evidence type="ECO:0000313" key="1">
    <source>
        <dbReference type="EMBL" id="ASJ75524.1"/>
    </source>
</evidence>
<protein>
    <submittedName>
        <fullName evidence="1">Uncharacterized protein</fullName>
    </submittedName>
</protein>
<reference evidence="1 2" key="1">
    <citation type="submission" date="2016-12" db="EMBL/GenBank/DDBJ databases">
        <authorList>
            <person name="Song W.-J."/>
            <person name="Kurnit D.M."/>
        </authorList>
    </citation>
    <scope>NUCLEOTIDE SEQUENCE [LARGE SCALE GENOMIC DNA]</scope>
    <source>
        <strain evidence="1 2">IMCC3135</strain>
    </source>
</reference>
<dbReference type="AlphaFoldDB" id="A0A2Z2P6P0"/>
<dbReference type="KEGG" id="gai:IMCC3135_27350"/>
<evidence type="ECO:0000313" key="2">
    <source>
        <dbReference type="Proteomes" id="UP000250079"/>
    </source>
</evidence>
<organism evidence="1 2">
    <name type="scientific">Granulosicoccus antarcticus IMCC3135</name>
    <dbReference type="NCBI Taxonomy" id="1192854"/>
    <lineage>
        <taxon>Bacteria</taxon>
        <taxon>Pseudomonadati</taxon>
        <taxon>Pseudomonadota</taxon>
        <taxon>Gammaproteobacteria</taxon>
        <taxon>Chromatiales</taxon>
        <taxon>Granulosicoccaceae</taxon>
        <taxon>Granulosicoccus</taxon>
    </lineage>
</organism>
<proteinExistence type="predicted"/>
<keyword evidence="2" id="KW-1185">Reference proteome</keyword>
<name>A0A2Z2P6P0_9GAMM</name>
<dbReference type="EMBL" id="CP018632">
    <property type="protein sequence ID" value="ASJ75524.1"/>
    <property type="molecule type" value="Genomic_DNA"/>
</dbReference>
<sequence length="88" mass="10047">MALLDVEAHFLTFVESFVTVAGDCGVMNENVLTAIFWSDETKTFRRVEPLNCTSTQDNTLYQKNNNMDMPFREPEALLLRKPSAQECL</sequence>
<gene>
    <name evidence="1" type="ORF">IMCC3135_27350</name>
</gene>